<dbReference type="InterPro" id="IPR001087">
    <property type="entry name" value="GDSL"/>
</dbReference>
<keyword evidence="2" id="KW-1185">Reference proteome</keyword>
<dbReference type="AlphaFoldDB" id="A0A8X7V6X2"/>
<reference evidence="1 2" key="1">
    <citation type="submission" date="2020-02" db="EMBL/GenBank/DDBJ databases">
        <authorList>
            <person name="Ma Q."/>
            <person name="Huang Y."/>
            <person name="Song X."/>
            <person name="Pei D."/>
        </authorList>
    </citation>
    <scope>NUCLEOTIDE SEQUENCE [LARGE SCALE GENOMIC DNA]</scope>
    <source>
        <strain evidence="1">Sxm20200214</strain>
        <tissue evidence="1">Leaf</tissue>
    </source>
</reference>
<gene>
    <name evidence="1" type="ORF">Bca52824_025403</name>
</gene>
<dbReference type="OrthoDB" id="1600564at2759"/>
<proteinExistence type="predicted"/>
<sequence length="84" mass="9895">MTLNQQVNKFRSMKSNWTEDYIEKSLFMIYIGTEDYLNFIKTNPNADASAQQAFVISVTNKLKNDIGVSWHRPVYVFLYFMLIC</sequence>
<dbReference type="Proteomes" id="UP000886595">
    <property type="component" value="Unassembled WGS sequence"/>
</dbReference>
<protein>
    <submittedName>
        <fullName evidence="1">Uncharacterized protein</fullName>
    </submittedName>
</protein>
<evidence type="ECO:0000313" key="1">
    <source>
        <dbReference type="EMBL" id="KAG2305655.1"/>
    </source>
</evidence>
<dbReference type="GO" id="GO:0016788">
    <property type="term" value="F:hydrolase activity, acting on ester bonds"/>
    <property type="evidence" value="ECO:0007669"/>
    <property type="project" value="InterPro"/>
</dbReference>
<evidence type="ECO:0000313" key="2">
    <source>
        <dbReference type="Proteomes" id="UP000886595"/>
    </source>
</evidence>
<accession>A0A8X7V6X2</accession>
<comment type="caution">
    <text evidence="1">The sequence shown here is derived from an EMBL/GenBank/DDBJ whole genome shotgun (WGS) entry which is preliminary data.</text>
</comment>
<dbReference type="EMBL" id="JAAMPC010000006">
    <property type="protein sequence ID" value="KAG2305655.1"/>
    <property type="molecule type" value="Genomic_DNA"/>
</dbReference>
<organism evidence="1 2">
    <name type="scientific">Brassica carinata</name>
    <name type="common">Ethiopian mustard</name>
    <name type="synonym">Abyssinian cabbage</name>
    <dbReference type="NCBI Taxonomy" id="52824"/>
    <lineage>
        <taxon>Eukaryota</taxon>
        <taxon>Viridiplantae</taxon>
        <taxon>Streptophyta</taxon>
        <taxon>Embryophyta</taxon>
        <taxon>Tracheophyta</taxon>
        <taxon>Spermatophyta</taxon>
        <taxon>Magnoliopsida</taxon>
        <taxon>eudicotyledons</taxon>
        <taxon>Gunneridae</taxon>
        <taxon>Pentapetalae</taxon>
        <taxon>rosids</taxon>
        <taxon>malvids</taxon>
        <taxon>Brassicales</taxon>
        <taxon>Brassicaceae</taxon>
        <taxon>Brassiceae</taxon>
        <taxon>Brassica</taxon>
    </lineage>
</organism>
<name>A0A8X7V6X2_BRACI</name>
<dbReference type="Pfam" id="PF00657">
    <property type="entry name" value="Lipase_GDSL"/>
    <property type="match status" value="1"/>
</dbReference>